<evidence type="ECO:0000313" key="10">
    <source>
        <dbReference type="EMBL" id="OAQ32278.1"/>
    </source>
</evidence>
<evidence type="ECO:0000256" key="3">
    <source>
        <dbReference type="ARBA" id="ARBA00020105"/>
    </source>
</evidence>
<evidence type="ECO:0000313" key="11">
    <source>
        <dbReference type="Proteomes" id="UP000078512"/>
    </source>
</evidence>
<dbReference type="OrthoDB" id="1894652at2759"/>
<dbReference type="CDD" id="cd22209">
    <property type="entry name" value="EMC10"/>
    <property type="match status" value="1"/>
</dbReference>
<comment type="similarity">
    <text evidence="2">Belongs to the EMC10 family.</text>
</comment>
<dbReference type="Pfam" id="PF21203">
    <property type="entry name" value="ECM10"/>
    <property type="match status" value="1"/>
</dbReference>
<evidence type="ECO:0000256" key="8">
    <source>
        <dbReference type="ARBA" id="ARBA00023136"/>
    </source>
</evidence>
<accession>A0A197K518</accession>
<dbReference type="STRING" id="1314771.A0A197K518"/>
<gene>
    <name evidence="10" type="ORF">K457DRAFT_135618</name>
</gene>
<keyword evidence="8" id="KW-0472">Membrane</keyword>
<dbReference type="PANTHER" id="PTHR21397:SF4">
    <property type="entry name" value="ER MEMBRANE PROTEIN COMPLEX SUBUNIT 10"/>
    <property type="match status" value="1"/>
</dbReference>
<keyword evidence="6" id="KW-0256">Endoplasmic reticulum</keyword>
<comment type="subcellular location">
    <subcellularLocation>
        <location evidence="1">Endoplasmic reticulum membrane</location>
        <topology evidence="1">Single-pass type I membrane protein</topology>
    </subcellularLocation>
</comment>
<dbReference type="PANTHER" id="PTHR21397">
    <property type="entry name" value="CHROMATIN COMPLEXES SUBUNIT BAP18-RELATED"/>
    <property type="match status" value="1"/>
</dbReference>
<protein>
    <recommendedName>
        <fullName evidence="3">ER membrane protein complex subunit 10</fullName>
    </recommendedName>
</protein>
<feature type="signal peptide" evidence="9">
    <location>
        <begin position="1"/>
        <end position="20"/>
    </location>
</feature>
<keyword evidence="11" id="KW-1185">Reference proteome</keyword>
<keyword evidence="7" id="KW-1133">Transmembrane helix</keyword>
<dbReference type="Proteomes" id="UP000078512">
    <property type="component" value="Unassembled WGS sequence"/>
</dbReference>
<evidence type="ECO:0000256" key="9">
    <source>
        <dbReference type="SAM" id="SignalP"/>
    </source>
</evidence>
<name>A0A197K518_9FUNG</name>
<evidence type="ECO:0000256" key="2">
    <source>
        <dbReference type="ARBA" id="ARBA00007695"/>
    </source>
</evidence>
<evidence type="ECO:0000256" key="4">
    <source>
        <dbReference type="ARBA" id="ARBA00022692"/>
    </source>
</evidence>
<evidence type="ECO:0000256" key="5">
    <source>
        <dbReference type="ARBA" id="ARBA00022729"/>
    </source>
</evidence>
<dbReference type="AlphaFoldDB" id="A0A197K518"/>
<evidence type="ECO:0000256" key="6">
    <source>
        <dbReference type="ARBA" id="ARBA00022824"/>
    </source>
</evidence>
<proteinExistence type="inferred from homology"/>
<dbReference type="GO" id="GO:0005789">
    <property type="term" value="C:endoplasmic reticulum membrane"/>
    <property type="evidence" value="ECO:0007669"/>
    <property type="project" value="UniProtKB-SubCell"/>
</dbReference>
<dbReference type="EMBL" id="KV442026">
    <property type="protein sequence ID" value="OAQ32278.1"/>
    <property type="molecule type" value="Genomic_DNA"/>
</dbReference>
<reference evidence="10 11" key="1">
    <citation type="submission" date="2016-05" db="EMBL/GenBank/DDBJ databases">
        <title>Genome sequencing reveals origins of a unique bacterial endosymbiosis in the earliest lineages of terrestrial Fungi.</title>
        <authorList>
            <consortium name="DOE Joint Genome Institute"/>
            <person name="Uehling J."/>
            <person name="Gryganskyi A."/>
            <person name="Hameed K."/>
            <person name="Tschaplinski T."/>
            <person name="Misztal P."/>
            <person name="Wu S."/>
            <person name="Desiro A."/>
            <person name="Vande Pol N."/>
            <person name="Du Z.-Y."/>
            <person name="Zienkiewicz A."/>
            <person name="Zienkiewicz K."/>
            <person name="Morin E."/>
            <person name="Tisserant E."/>
            <person name="Splivallo R."/>
            <person name="Hainaut M."/>
            <person name="Henrissat B."/>
            <person name="Ohm R."/>
            <person name="Kuo A."/>
            <person name="Yan J."/>
            <person name="Lipzen A."/>
            <person name="Nolan M."/>
            <person name="Labutti K."/>
            <person name="Barry K."/>
            <person name="Goldstein A."/>
            <person name="Labbe J."/>
            <person name="Schadt C."/>
            <person name="Tuskan G."/>
            <person name="Grigoriev I."/>
            <person name="Martin F."/>
            <person name="Vilgalys R."/>
            <person name="Bonito G."/>
        </authorList>
    </citation>
    <scope>NUCLEOTIDE SEQUENCE [LARGE SCALE GENOMIC DNA]</scope>
    <source>
        <strain evidence="10 11">AG-77</strain>
    </source>
</reference>
<keyword evidence="4" id="KW-0812">Transmembrane</keyword>
<evidence type="ECO:0000256" key="1">
    <source>
        <dbReference type="ARBA" id="ARBA00004115"/>
    </source>
</evidence>
<sequence length="317" mass="36189">MKLNTFILALTLAASAQVYAEEVTLGVWHKLSDHESFEKRGEIRFDADQWHILNQQRIQHAGPNAAFNAATAANSKASRLQQQQAAKQKQQTELQLQNFPITYENIVPTAASAIATLADDFVLNVRAPVKHYERDPKPEEPHTYDDGVTETQEEFDQRLEEWIMTQEELDNAPEKTPGTVAFYQIMLKDESRGWQALSSIKSCLLVASDFQERIALHLDHDRKVFAFDYYTTSDQCSEENDKEYPIKSLDVFKNVKVTIDAPQTAPKSNLHKAQAIKVDETGKPEAEKTFFQKYWMYIMPVVIIFLFTGGEPEKKAE</sequence>
<feature type="chain" id="PRO_5008276577" description="ER membrane protein complex subunit 10" evidence="9">
    <location>
        <begin position="21"/>
        <end position="317"/>
    </location>
</feature>
<organism evidence="10 11">
    <name type="scientific">Linnemannia elongata AG-77</name>
    <dbReference type="NCBI Taxonomy" id="1314771"/>
    <lineage>
        <taxon>Eukaryota</taxon>
        <taxon>Fungi</taxon>
        <taxon>Fungi incertae sedis</taxon>
        <taxon>Mucoromycota</taxon>
        <taxon>Mortierellomycotina</taxon>
        <taxon>Mortierellomycetes</taxon>
        <taxon>Mortierellales</taxon>
        <taxon>Mortierellaceae</taxon>
        <taxon>Linnemannia</taxon>
    </lineage>
</organism>
<keyword evidence="5 9" id="KW-0732">Signal</keyword>
<evidence type="ECO:0000256" key="7">
    <source>
        <dbReference type="ARBA" id="ARBA00022989"/>
    </source>
</evidence>